<dbReference type="SUPFAM" id="SSF55811">
    <property type="entry name" value="Nudix"/>
    <property type="match status" value="1"/>
</dbReference>
<gene>
    <name evidence="1" type="ORF">GMARGA_LOCUS33000</name>
</gene>
<evidence type="ECO:0000313" key="1">
    <source>
        <dbReference type="EMBL" id="CAG8836367.1"/>
    </source>
</evidence>
<reference evidence="1 2" key="1">
    <citation type="submission" date="2021-06" db="EMBL/GenBank/DDBJ databases">
        <authorList>
            <person name="Kallberg Y."/>
            <person name="Tangrot J."/>
            <person name="Rosling A."/>
        </authorList>
    </citation>
    <scope>NUCLEOTIDE SEQUENCE [LARGE SCALE GENOMIC DNA]</scope>
    <source>
        <strain evidence="1 2">120-4 pot B 10/14</strain>
    </source>
</reference>
<dbReference type="InterPro" id="IPR015797">
    <property type="entry name" value="NUDIX_hydrolase-like_dom_sf"/>
</dbReference>
<evidence type="ECO:0000313" key="2">
    <source>
        <dbReference type="Proteomes" id="UP000789901"/>
    </source>
</evidence>
<organism evidence="1 2">
    <name type="scientific">Gigaspora margarita</name>
    <dbReference type="NCBI Taxonomy" id="4874"/>
    <lineage>
        <taxon>Eukaryota</taxon>
        <taxon>Fungi</taxon>
        <taxon>Fungi incertae sedis</taxon>
        <taxon>Mucoromycota</taxon>
        <taxon>Glomeromycotina</taxon>
        <taxon>Glomeromycetes</taxon>
        <taxon>Diversisporales</taxon>
        <taxon>Gigasporaceae</taxon>
        <taxon>Gigaspora</taxon>
    </lineage>
</organism>
<dbReference type="Proteomes" id="UP000789901">
    <property type="component" value="Unassembled WGS sequence"/>
</dbReference>
<feature type="non-terminal residue" evidence="1">
    <location>
        <position position="1"/>
    </location>
</feature>
<dbReference type="EMBL" id="CAJVQB010053430">
    <property type="protein sequence ID" value="CAG8836367.1"/>
    <property type="molecule type" value="Genomic_DNA"/>
</dbReference>
<proteinExistence type="predicted"/>
<keyword evidence="2" id="KW-1185">Reference proteome</keyword>
<sequence>EEYNLLVNQFVCMCDLEEKYFNLLTYLNFLEQYGILVNATKTAIESQLVIQANLKKKYKEIINRYENKKHEFSLDYFDYYQVPNGKKKINETFEECAIYEAKEEAVKKPD</sequence>
<comment type="caution">
    <text evidence="1">The sequence shown here is derived from an EMBL/GenBank/DDBJ whole genome shotgun (WGS) entry which is preliminary data.</text>
</comment>
<name>A0ABN7WP92_GIGMA</name>
<protein>
    <submittedName>
        <fullName evidence="1">35897_t:CDS:1</fullName>
    </submittedName>
</protein>
<accession>A0ABN7WP92</accession>